<reference evidence="3" key="1">
    <citation type="submission" date="2017-06" db="EMBL/GenBank/DDBJ databases">
        <authorList>
            <person name="Varghese N."/>
            <person name="Submissions S."/>
        </authorList>
    </citation>
    <scope>NUCLEOTIDE SEQUENCE [LARGE SCALE GENOMIC DNA]</scope>
    <source>
        <strain evidence="3">DSM 27993</strain>
    </source>
</reference>
<dbReference type="GO" id="GO:0010181">
    <property type="term" value="F:FMN binding"/>
    <property type="evidence" value="ECO:0007669"/>
    <property type="project" value="TreeGrafter"/>
</dbReference>
<evidence type="ECO:0000313" key="2">
    <source>
        <dbReference type="EMBL" id="SNR61414.1"/>
    </source>
</evidence>
<dbReference type="InterPro" id="IPR029039">
    <property type="entry name" value="Flavoprotein-like_sf"/>
</dbReference>
<dbReference type="Proteomes" id="UP000198412">
    <property type="component" value="Unassembled WGS sequence"/>
</dbReference>
<dbReference type="InterPro" id="IPR005025">
    <property type="entry name" value="FMN_Rdtase-like_dom"/>
</dbReference>
<dbReference type="EMBL" id="FZNX01000003">
    <property type="protein sequence ID" value="SNR61414.1"/>
    <property type="molecule type" value="Genomic_DNA"/>
</dbReference>
<dbReference type="SUPFAM" id="SSF52218">
    <property type="entry name" value="Flavoproteins"/>
    <property type="match status" value="1"/>
</dbReference>
<gene>
    <name evidence="2" type="ORF">SAMN04488111_2040</name>
</gene>
<dbReference type="PANTHER" id="PTHR30543:SF21">
    <property type="entry name" value="NAD(P)H-DEPENDENT FMN REDUCTASE LOT6"/>
    <property type="match status" value="1"/>
</dbReference>
<dbReference type="GO" id="GO:0016491">
    <property type="term" value="F:oxidoreductase activity"/>
    <property type="evidence" value="ECO:0007669"/>
    <property type="project" value="InterPro"/>
</dbReference>
<proteinExistence type="predicted"/>
<dbReference type="AlphaFoldDB" id="A0A238XSV3"/>
<dbReference type="InterPro" id="IPR050712">
    <property type="entry name" value="NAD(P)H-dep_reductase"/>
</dbReference>
<accession>A0A238XSV3</accession>
<dbReference type="GO" id="GO:0005829">
    <property type="term" value="C:cytosol"/>
    <property type="evidence" value="ECO:0007669"/>
    <property type="project" value="TreeGrafter"/>
</dbReference>
<evidence type="ECO:0000313" key="3">
    <source>
        <dbReference type="Proteomes" id="UP000198412"/>
    </source>
</evidence>
<dbReference type="PANTHER" id="PTHR30543">
    <property type="entry name" value="CHROMATE REDUCTASE"/>
    <property type="match status" value="1"/>
</dbReference>
<keyword evidence="3" id="KW-1185">Reference proteome</keyword>
<dbReference type="Pfam" id="PF03358">
    <property type="entry name" value="FMN_red"/>
    <property type="match status" value="1"/>
</dbReference>
<name>A0A238XSV3_9FLAO</name>
<dbReference type="OrthoDB" id="5767802at2"/>
<feature type="domain" description="NADPH-dependent FMN reductase-like" evidence="1">
    <location>
        <begin position="3"/>
        <end position="144"/>
    </location>
</feature>
<protein>
    <submittedName>
        <fullName evidence="2">NAD(P)H-dependent FMN reductase</fullName>
    </submittedName>
</protein>
<dbReference type="RefSeq" id="WP_089378335.1">
    <property type="nucleotide sequence ID" value="NZ_FZNX01000003.1"/>
</dbReference>
<sequence>MKNIITIGGSNSKNSINKVLAEYAGDLINNIELVKIDLNDFKLPMFSIDLENEQGFSKDLIRLNELFENADGFIVSLAEHNGSYSVAFKNAYDWLSRMEGKVWRDKPMLLLTAAPGARGGKTMLDIALDRFPYMGANIVGSLSFPFFNENFKGNEIVNLELKSELLNLVSVFEKNI</sequence>
<organism evidence="2 3">
    <name type="scientific">Lutibacter flavus</name>
    <dbReference type="NCBI Taxonomy" id="691689"/>
    <lineage>
        <taxon>Bacteria</taxon>
        <taxon>Pseudomonadati</taxon>
        <taxon>Bacteroidota</taxon>
        <taxon>Flavobacteriia</taxon>
        <taxon>Flavobacteriales</taxon>
        <taxon>Flavobacteriaceae</taxon>
        <taxon>Lutibacter</taxon>
    </lineage>
</organism>
<dbReference type="Gene3D" id="3.40.50.360">
    <property type="match status" value="1"/>
</dbReference>
<evidence type="ECO:0000259" key="1">
    <source>
        <dbReference type="Pfam" id="PF03358"/>
    </source>
</evidence>